<keyword evidence="10" id="KW-0249">Electron transport</keyword>
<evidence type="ECO:0000256" key="12">
    <source>
        <dbReference type="ARBA" id="ARBA00023136"/>
    </source>
</evidence>
<keyword evidence="8" id="KW-0679">Respiratory chain</keyword>
<protein>
    <recommendedName>
        <fullName evidence="6">NADH dehydrogenase [ubiquinone] iron-sulfur protein 5</fullName>
    </recommendedName>
    <alternativeName>
        <fullName evidence="14">Complex I-15 kDa</fullName>
    </alternativeName>
    <alternativeName>
        <fullName evidence="15">NADH-ubiquinone oxidoreductase 15 kDa subunit</fullName>
    </alternativeName>
</protein>
<evidence type="ECO:0000256" key="14">
    <source>
        <dbReference type="ARBA" id="ARBA00031222"/>
    </source>
</evidence>
<evidence type="ECO:0000256" key="16">
    <source>
        <dbReference type="PIRSR" id="PIRSR619342-50"/>
    </source>
</evidence>
<evidence type="ECO:0000256" key="13">
    <source>
        <dbReference type="ARBA" id="ARBA00023157"/>
    </source>
</evidence>
<feature type="region of interest" description="Disordered" evidence="17">
    <location>
        <begin position="127"/>
        <end position="146"/>
    </location>
</feature>
<dbReference type="HOGENOM" id="CLU_1778211_0_0_1"/>
<evidence type="ECO:0000256" key="17">
    <source>
        <dbReference type="SAM" id="MobiDB-lite"/>
    </source>
</evidence>
<dbReference type="InterPro" id="IPR019342">
    <property type="entry name" value="NADH_UbQ_OxRdtase_FeS-su5"/>
</dbReference>
<evidence type="ECO:0000256" key="2">
    <source>
        <dbReference type="ARBA" id="ARBA00004569"/>
    </source>
</evidence>
<comment type="function">
    <text evidence="1">Accessory subunit of the mitochondrial membrane respiratory chain NADH dehydrogenase (Complex I), that is believed not to be involved in catalysis. Complex I functions in the transfer of electrons from NADH to the respiratory chain. The immediate electron acceptor for the enzyme is believed to be ubiquinone.</text>
</comment>
<dbReference type="STRING" id="1109443.G4TPD6"/>
<dbReference type="EMBL" id="CAFZ01000207">
    <property type="protein sequence ID" value="CCA73179.1"/>
    <property type="molecule type" value="Genomic_DNA"/>
</dbReference>
<dbReference type="OrthoDB" id="9992197at2759"/>
<evidence type="ECO:0000256" key="4">
    <source>
        <dbReference type="ARBA" id="ARBA00007372"/>
    </source>
</evidence>
<keyword evidence="7" id="KW-0813">Transport</keyword>
<keyword evidence="12" id="KW-0472">Membrane</keyword>
<evidence type="ECO:0000256" key="6">
    <source>
        <dbReference type="ARBA" id="ARBA00013482"/>
    </source>
</evidence>
<dbReference type="eggNOG" id="ENOG502S71X">
    <property type="taxonomic scope" value="Eukaryota"/>
</dbReference>
<keyword evidence="11" id="KW-0496">Mitochondrion</keyword>
<dbReference type="GO" id="GO:0032981">
    <property type="term" value="P:mitochondrial respiratory chain complex I assembly"/>
    <property type="evidence" value="ECO:0007669"/>
    <property type="project" value="TreeGrafter"/>
</dbReference>
<evidence type="ECO:0000256" key="7">
    <source>
        <dbReference type="ARBA" id="ARBA00022448"/>
    </source>
</evidence>
<name>G4TPD6_SERID</name>
<accession>G4TPD6</accession>
<dbReference type="Proteomes" id="UP000007148">
    <property type="component" value="Unassembled WGS sequence"/>
</dbReference>
<feature type="disulfide bond" evidence="16">
    <location>
        <begin position="24"/>
        <end position="34"/>
    </location>
</feature>
<dbReference type="Pfam" id="PF10200">
    <property type="entry name" value="Ndufs5"/>
    <property type="match status" value="1"/>
</dbReference>
<sequence length="146" mass="16311">MSSGYGINGGQSRCFPFWQAVVKCYAETDRPGKCTLFKEDYNECLHHRKARAREQAIRREFQKLQAEGVAEMKRQAEINKSLGAAGALNVSLLERTVAKASTVGGKSGVPKESYVLEEKDGKFILHPRKEEAQRPAANRVDWGVLQ</sequence>
<evidence type="ECO:0000256" key="8">
    <source>
        <dbReference type="ARBA" id="ARBA00022660"/>
    </source>
</evidence>
<comment type="subunit">
    <text evidence="5">Mammalian complex I is composed of 45 different subunits. This is a component of the iron-sulfur (IP) fragment of the enzyme.</text>
</comment>
<keyword evidence="9" id="KW-0999">Mitochondrion inner membrane</keyword>
<dbReference type="GO" id="GO:0005758">
    <property type="term" value="C:mitochondrial intermembrane space"/>
    <property type="evidence" value="ECO:0007669"/>
    <property type="project" value="UniProtKB-SubCell"/>
</dbReference>
<evidence type="ECO:0000256" key="5">
    <source>
        <dbReference type="ARBA" id="ARBA00011261"/>
    </source>
</evidence>
<evidence type="ECO:0000256" key="10">
    <source>
        <dbReference type="ARBA" id="ARBA00022982"/>
    </source>
</evidence>
<dbReference type="InParanoid" id="G4TPD6"/>
<reference evidence="18 19" key="1">
    <citation type="journal article" date="2011" name="PLoS Pathog.">
        <title>Endophytic Life Strategies Decoded by Genome and Transcriptome Analyses of the Mutualistic Root Symbiont Piriformospora indica.</title>
        <authorList>
            <person name="Zuccaro A."/>
            <person name="Lahrmann U."/>
            <person name="Guldener U."/>
            <person name="Langen G."/>
            <person name="Pfiffi S."/>
            <person name="Biedenkopf D."/>
            <person name="Wong P."/>
            <person name="Samans B."/>
            <person name="Grimm C."/>
            <person name="Basiewicz M."/>
            <person name="Murat C."/>
            <person name="Martin F."/>
            <person name="Kogel K.H."/>
        </authorList>
    </citation>
    <scope>NUCLEOTIDE SEQUENCE [LARGE SCALE GENOMIC DNA]</scope>
    <source>
        <strain evidence="18 19">DSM 11827</strain>
    </source>
</reference>
<organism evidence="18 19">
    <name type="scientific">Serendipita indica (strain DSM 11827)</name>
    <name type="common">Root endophyte fungus</name>
    <name type="synonym">Piriformospora indica</name>
    <dbReference type="NCBI Taxonomy" id="1109443"/>
    <lineage>
        <taxon>Eukaryota</taxon>
        <taxon>Fungi</taxon>
        <taxon>Dikarya</taxon>
        <taxon>Basidiomycota</taxon>
        <taxon>Agaricomycotina</taxon>
        <taxon>Agaricomycetes</taxon>
        <taxon>Sebacinales</taxon>
        <taxon>Serendipitaceae</taxon>
        <taxon>Serendipita</taxon>
    </lineage>
</organism>
<comment type="caution">
    <text evidence="18">The sequence shown here is derived from an EMBL/GenBank/DDBJ whole genome shotgun (WGS) entry which is preliminary data.</text>
</comment>
<proteinExistence type="inferred from homology"/>
<evidence type="ECO:0000256" key="11">
    <source>
        <dbReference type="ARBA" id="ARBA00023128"/>
    </source>
</evidence>
<dbReference type="PANTHER" id="PTHR15224">
    <property type="entry name" value="NADH DEHYDROGENASE [UBIQUINONE] IRON-SULFUR PROTEIN 5"/>
    <property type="match status" value="1"/>
</dbReference>
<keyword evidence="19" id="KW-1185">Reference proteome</keyword>
<comment type="similarity">
    <text evidence="4">Belongs to the complex I NDUFS5 subunit family.</text>
</comment>
<evidence type="ECO:0000256" key="1">
    <source>
        <dbReference type="ARBA" id="ARBA00003195"/>
    </source>
</evidence>
<evidence type="ECO:0000256" key="3">
    <source>
        <dbReference type="ARBA" id="ARBA00004637"/>
    </source>
</evidence>
<comment type="subcellular location">
    <subcellularLocation>
        <location evidence="3">Mitochondrion inner membrane</location>
        <topology evidence="3">Peripheral membrane protein</topology>
    </subcellularLocation>
    <subcellularLocation>
        <location evidence="2">Mitochondrion intermembrane space</location>
    </subcellularLocation>
</comment>
<dbReference type="CDD" id="cd24141">
    <property type="entry name" value="NDUFS5-like"/>
    <property type="match status" value="1"/>
</dbReference>
<gene>
    <name evidence="18" type="ORF">PIIN_07133</name>
</gene>
<evidence type="ECO:0000256" key="9">
    <source>
        <dbReference type="ARBA" id="ARBA00022792"/>
    </source>
</evidence>
<dbReference type="AlphaFoldDB" id="G4TPD6"/>
<evidence type="ECO:0000313" key="19">
    <source>
        <dbReference type="Proteomes" id="UP000007148"/>
    </source>
</evidence>
<dbReference type="GO" id="GO:0005743">
    <property type="term" value="C:mitochondrial inner membrane"/>
    <property type="evidence" value="ECO:0007669"/>
    <property type="project" value="UniProtKB-SubCell"/>
</dbReference>
<feature type="disulfide bond" evidence="16">
    <location>
        <begin position="14"/>
        <end position="44"/>
    </location>
</feature>
<evidence type="ECO:0000256" key="15">
    <source>
        <dbReference type="ARBA" id="ARBA00032739"/>
    </source>
</evidence>
<keyword evidence="13 16" id="KW-1015">Disulfide bond</keyword>
<dbReference type="PANTHER" id="PTHR15224:SF1">
    <property type="entry name" value="NADH DEHYDROGENASE [UBIQUINONE] IRON-SULFUR PROTEIN 5"/>
    <property type="match status" value="1"/>
</dbReference>
<evidence type="ECO:0000313" key="18">
    <source>
        <dbReference type="EMBL" id="CCA73179.1"/>
    </source>
</evidence>